<keyword evidence="5" id="KW-1133">Transmembrane helix</keyword>
<feature type="transmembrane region" description="Helical" evidence="5">
    <location>
        <begin position="41"/>
        <end position="58"/>
    </location>
</feature>
<dbReference type="PANTHER" id="PTHR21700:SF24">
    <property type="entry name" value="TRANSTHYRETIN-LIKE FAMILY PROTEIN"/>
    <property type="match status" value="1"/>
</dbReference>
<dbReference type="Pfam" id="PF01060">
    <property type="entry name" value="TTR-52"/>
    <property type="match status" value="1"/>
</dbReference>
<keyword evidence="7" id="KW-1185">Reference proteome</keyword>
<keyword evidence="3" id="KW-0964">Secreted</keyword>
<keyword evidence="4" id="KW-0732">Signal</keyword>
<evidence type="ECO:0000256" key="5">
    <source>
        <dbReference type="SAM" id="Phobius"/>
    </source>
</evidence>
<protein>
    <recommendedName>
        <fullName evidence="8">Transthyretin-like family protein</fullName>
    </recommendedName>
</protein>
<dbReference type="PANTHER" id="PTHR21700">
    <property type="entry name" value="TRANSTHYRETIN-LIKE FAMILY PROTEIN-RELATED"/>
    <property type="match status" value="1"/>
</dbReference>
<dbReference type="AlphaFoldDB" id="A0A016VPC1"/>
<evidence type="ECO:0000256" key="3">
    <source>
        <dbReference type="ARBA" id="ARBA00022525"/>
    </source>
</evidence>
<comment type="caution">
    <text evidence="6">The sequence shown here is derived from an EMBL/GenBank/DDBJ whole genome shotgun (WGS) entry which is preliminary data.</text>
</comment>
<evidence type="ECO:0000313" key="6">
    <source>
        <dbReference type="EMBL" id="EYC28573.1"/>
    </source>
</evidence>
<comment type="similarity">
    <text evidence="2">Belongs to the nematode transthyretin-like family.</text>
</comment>
<dbReference type="Gene3D" id="2.60.40.3330">
    <property type="match status" value="1"/>
</dbReference>
<reference evidence="7" key="1">
    <citation type="journal article" date="2015" name="Nat. Genet.">
        <title>The genome and transcriptome of the zoonotic hookworm Ancylostoma ceylanicum identify infection-specific gene families.</title>
        <authorList>
            <person name="Schwarz E.M."/>
            <person name="Hu Y."/>
            <person name="Antoshechkin I."/>
            <person name="Miller M.M."/>
            <person name="Sternberg P.W."/>
            <person name="Aroian R.V."/>
        </authorList>
    </citation>
    <scope>NUCLEOTIDE SEQUENCE</scope>
    <source>
        <strain evidence="7">HY135</strain>
    </source>
</reference>
<dbReference type="InterPro" id="IPR038479">
    <property type="entry name" value="Transthyretin-like_sf"/>
</dbReference>
<keyword evidence="5" id="KW-0472">Membrane</keyword>
<dbReference type="EMBL" id="JARK01001343">
    <property type="protein sequence ID" value="EYC28573.1"/>
    <property type="molecule type" value="Genomic_DNA"/>
</dbReference>
<sequence>MAIQIGNTHPTSRSFLRSDAARQDPFSACSSLPSTPFQMRTITFLVLIPACYGLLGIFGKQQSVGVMGTLKCNGAPAKGVKVKLYEKEMMFDRKLDQDKTDKNGWFKLSGTAKEVSEIDPQLNIYHKCNYKGPCYKKITIRIPSKYITKGNTVKNYFNIGSLELEMKLTGQTTDCFN</sequence>
<keyword evidence="5" id="KW-0812">Transmembrane</keyword>
<dbReference type="GO" id="GO:0005576">
    <property type="term" value="C:extracellular region"/>
    <property type="evidence" value="ECO:0007669"/>
    <property type="project" value="UniProtKB-SubCell"/>
</dbReference>
<dbReference type="Proteomes" id="UP000024635">
    <property type="component" value="Unassembled WGS sequence"/>
</dbReference>
<evidence type="ECO:0000256" key="1">
    <source>
        <dbReference type="ARBA" id="ARBA00004613"/>
    </source>
</evidence>
<evidence type="ECO:0000256" key="4">
    <source>
        <dbReference type="ARBA" id="ARBA00022729"/>
    </source>
</evidence>
<evidence type="ECO:0008006" key="8">
    <source>
        <dbReference type="Google" id="ProtNLM"/>
    </source>
</evidence>
<evidence type="ECO:0000313" key="7">
    <source>
        <dbReference type="Proteomes" id="UP000024635"/>
    </source>
</evidence>
<organism evidence="6 7">
    <name type="scientific">Ancylostoma ceylanicum</name>
    <dbReference type="NCBI Taxonomy" id="53326"/>
    <lineage>
        <taxon>Eukaryota</taxon>
        <taxon>Metazoa</taxon>
        <taxon>Ecdysozoa</taxon>
        <taxon>Nematoda</taxon>
        <taxon>Chromadorea</taxon>
        <taxon>Rhabditida</taxon>
        <taxon>Rhabditina</taxon>
        <taxon>Rhabditomorpha</taxon>
        <taxon>Strongyloidea</taxon>
        <taxon>Ancylostomatidae</taxon>
        <taxon>Ancylostomatinae</taxon>
        <taxon>Ancylostoma</taxon>
    </lineage>
</organism>
<dbReference type="OrthoDB" id="5916590at2759"/>
<dbReference type="InterPro" id="IPR001534">
    <property type="entry name" value="Transthyretin-like"/>
</dbReference>
<proteinExistence type="inferred from homology"/>
<accession>A0A016VPC1</accession>
<gene>
    <name evidence="6" type="primary">Acey_s0007.g3294</name>
    <name evidence="6" type="ORF">Y032_0007g3294</name>
</gene>
<dbReference type="GO" id="GO:0009986">
    <property type="term" value="C:cell surface"/>
    <property type="evidence" value="ECO:0007669"/>
    <property type="project" value="InterPro"/>
</dbReference>
<comment type="subcellular location">
    <subcellularLocation>
        <location evidence="1">Secreted</location>
    </subcellularLocation>
</comment>
<name>A0A016VPC1_9BILA</name>
<evidence type="ECO:0000256" key="2">
    <source>
        <dbReference type="ARBA" id="ARBA00010112"/>
    </source>
</evidence>